<organism evidence="1 2">
    <name type="scientific">Agathobacter rectalis</name>
    <dbReference type="NCBI Taxonomy" id="39491"/>
    <lineage>
        <taxon>Bacteria</taxon>
        <taxon>Bacillati</taxon>
        <taxon>Bacillota</taxon>
        <taxon>Clostridia</taxon>
        <taxon>Lachnospirales</taxon>
        <taxon>Lachnospiraceae</taxon>
        <taxon>Agathobacter</taxon>
    </lineage>
</organism>
<reference evidence="1 2" key="1">
    <citation type="submission" date="2015-09" db="EMBL/GenBank/DDBJ databases">
        <authorList>
            <consortium name="Pathogen Informatics"/>
        </authorList>
    </citation>
    <scope>NUCLEOTIDE SEQUENCE [LARGE SCALE GENOMIC DNA]</scope>
    <source>
        <strain evidence="1 2">2789STDY5834884</strain>
    </source>
</reference>
<dbReference type="RefSeq" id="WP_055274172.1">
    <property type="nucleotide sequence ID" value="NZ_CZAJ01000019.1"/>
</dbReference>
<gene>
    <name evidence="1" type="ORF">ERS852497_02006</name>
</gene>
<dbReference type="EMBL" id="CZAJ01000019">
    <property type="protein sequence ID" value="CUP14045.1"/>
    <property type="molecule type" value="Genomic_DNA"/>
</dbReference>
<proteinExistence type="predicted"/>
<dbReference type="Proteomes" id="UP000095602">
    <property type="component" value="Unassembled WGS sequence"/>
</dbReference>
<accession>A0A174KX50</accession>
<name>A0A174KX50_9FIRM</name>
<evidence type="ECO:0000313" key="1">
    <source>
        <dbReference type="EMBL" id="CUP14045.1"/>
    </source>
</evidence>
<sequence>MKIINKSRKIIGINGEPLLPGADLELPEGMETHPVISYYLQKGIVADSQNVSAEEKTGISDLEKARIEEEAIAKYKAEQEKAAKTKEAEIKAVKTMKKDDLLTKAVGMGLEVTDDDTVDTLKEKIVAELSK</sequence>
<dbReference type="AlphaFoldDB" id="A0A174KX50"/>
<evidence type="ECO:0000313" key="2">
    <source>
        <dbReference type="Proteomes" id="UP000095602"/>
    </source>
</evidence>
<protein>
    <submittedName>
        <fullName evidence="1">Uncharacterized protein</fullName>
    </submittedName>
</protein>